<organism evidence="1 2">
    <name type="scientific">Bacteroides xylanisolvens</name>
    <dbReference type="NCBI Taxonomy" id="371601"/>
    <lineage>
        <taxon>Bacteria</taxon>
        <taxon>Pseudomonadati</taxon>
        <taxon>Bacteroidota</taxon>
        <taxon>Bacteroidia</taxon>
        <taxon>Bacteroidales</taxon>
        <taxon>Bacteroidaceae</taxon>
        <taxon>Bacteroides</taxon>
    </lineage>
</organism>
<dbReference type="Proteomes" id="UP000183040">
    <property type="component" value="Unassembled WGS sequence"/>
</dbReference>
<protein>
    <submittedName>
        <fullName evidence="1">Uncharacterized protein</fullName>
    </submittedName>
</protein>
<proteinExistence type="predicted"/>
<gene>
    <name evidence="1" type="ORF">SAMN04487924_107108</name>
</gene>
<evidence type="ECO:0000313" key="1">
    <source>
        <dbReference type="EMBL" id="SEA50190.1"/>
    </source>
</evidence>
<sequence>MAKCLLIVFQHVVQNRLFVNNELLLKLSILKFYLA</sequence>
<name>A0A1H4BQ53_9BACE</name>
<reference evidence="1 2" key="1">
    <citation type="submission" date="2016-10" db="EMBL/GenBank/DDBJ databases">
        <authorList>
            <person name="de Groot N.N."/>
        </authorList>
    </citation>
    <scope>NUCLEOTIDE SEQUENCE [LARGE SCALE GENOMIC DNA]</scope>
    <source>
        <strain evidence="1 2">NLAE-zl-G339</strain>
    </source>
</reference>
<dbReference type="AlphaFoldDB" id="A0A1H4BQ53"/>
<evidence type="ECO:0000313" key="2">
    <source>
        <dbReference type="Proteomes" id="UP000183040"/>
    </source>
</evidence>
<accession>A0A1H4BQ53</accession>
<dbReference type="EMBL" id="FNRP01000007">
    <property type="protein sequence ID" value="SEA50190.1"/>
    <property type="molecule type" value="Genomic_DNA"/>
</dbReference>